<dbReference type="Pfam" id="PF03446">
    <property type="entry name" value="NAD_binding_2"/>
    <property type="match status" value="1"/>
</dbReference>
<dbReference type="GO" id="GO:0004616">
    <property type="term" value="F:phosphogluconate dehydrogenase (decarboxylating) activity"/>
    <property type="evidence" value="ECO:0007669"/>
    <property type="project" value="InterPro"/>
</dbReference>
<organism evidence="2 3">
    <name type="scientific">Trichobilharzia regenti</name>
    <name type="common">Nasal bird schistosome</name>
    <dbReference type="NCBI Taxonomy" id="157069"/>
    <lineage>
        <taxon>Eukaryota</taxon>
        <taxon>Metazoa</taxon>
        <taxon>Spiralia</taxon>
        <taxon>Lophotrochozoa</taxon>
        <taxon>Platyhelminthes</taxon>
        <taxon>Trematoda</taxon>
        <taxon>Digenea</taxon>
        <taxon>Strigeidida</taxon>
        <taxon>Schistosomatoidea</taxon>
        <taxon>Schistosomatidae</taxon>
        <taxon>Trichobilharzia</taxon>
    </lineage>
</organism>
<evidence type="ECO:0000313" key="2">
    <source>
        <dbReference type="Proteomes" id="UP000050795"/>
    </source>
</evidence>
<dbReference type="Proteomes" id="UP000050795">
    <property type="component" value="Unassembled WGS sequence"/>
</dbReference>
<name>A0AA85K758_TRIRE</name>
<accession>A0AA85K758</accession>
<keyword evidence="2" id="KW-1185">Reference proteome</keyword>
<dbReference type="InterPro" id="IPR036291">
    <property type="entry name" value="NAD(P)-bd_dom_sf"/>
</dbReference>
<dbReference type="InterPro" id="IPR006183">
    <property type="entry name" value="Pgluconate_DH"/>
</dbReference>
<sequence length="76" mass="8509">MNDHGFTVSVFNRTVSKVTEFLENEAKGTKVIGTKSLEEFVQSLKRPRKAMMLVKAGQAVDDFISKLVPLLEKVIL</sequence>
<dbReference type="WBParaSite" id="TREG1_66250.1">
    <property type="protein sequence ID" value="TREG1_66250.1"/>
    <property type="gene ID" value="TREG1_66250"/>
</dbReference>
<dbReference type="PANTHER" id="PTHR11811">
    <property type="entry name" value="6-PHOSPHOGLUCONATE DEHYDROGENASE"/>
    <property type="match status" value="1"/>
</dbReference>
<evidence type="ECO:0000313" key="3">
    <source>
        <dbReference type="WBParaSite" id="TREG1_66250.1"/>
    </source>
</evidence>
<protein>
    <recommendedName>
        <fullName evidence="1">6-phosphogluconate dehydrogenase NADP-binding domain-containing protein</fullName>
    </recommendedName>
</protein>
<proteinExistence type="predicted"/>
<reference evidence="2" key="1">
    <citation type="submission" date="2022-06" db="EMBL/GenBank/DDBJ databases">
        <authorList>
            <person name="Berger JAMES D."/>
            <person name="Berger JAMES D."/>
        </authorList>
    </citation>
    <scope>NUCLEOTIDE SEQUENCE [LARGE SCALE GENOMIC DNA]</scope>
</reference>
<dbReference type="Gene3D" id="3.40.50.720">
    <property type="entry name" value="NAD(P)-binding Rossmann-like Domain"/>
    <property type="match status" value="1"/>
</dbReference>
<feature type="domain" description="6-phosphogluconate dehydrogenase NADP-binding" evidence="1">
    <location>
        <begin position="2"/>
        <end position="73"/>
    </location>
</feature>
<dbReference type="GO" id="GO:0050661">
    <property type="term" value="F:NADP binding"/>
    <property type="evidence" value="ECO:0007669"/>
    <property type="project" value="InterPro"/>
</dbReference>
<evidence type="ECO:0000259" key="1">
    <source>
        <dbReference type="Pfam" id="PF03446"/>
    </source>
</evidence>
<dbReference type="InterPro" id="IPR006115">
    <property type="entry name" value="6PGDH_NADP-bd"/>
</dbReference>
<reference evidence="3" key="2">
    <citation type="submission" date="2023-11" db="UniProtKB">
        <authorList>
            <consortium name="WormBaseParasite"/>
        </authorList>
    </citation>
    <scope>IDENTIFICATION</scope>
</reference>
<dbReference type="SUPFAM" id="SSF51735">
    <property type="entry name" value="NAD(P)-binding Rossmann-fold domains"/>
    <property type="match status" value="1"/>
</dbReference>
<dbReference type="AlphaFoldDB" id="A0AA85K758"/>